<gene>
    <name evidence="3" type="ORF">P154DRAFT_557403</name>
</gene>
<dbReference type="InterPro" id="IPR008930">
    <property type="entry name" value="Terpenoid_cyclase/PrenylTrfase"/>
</dbReference>
<evidence type="ECO:0008006" key="5">
    <source>
        <dbReference type="Google" id="ProtNLM"/>
    </source>
</evidence>
<dbReference type="InterPro" id="IPR050148">
    <property type="entry name" value="Terpene_synthase-like"/>
</dbReference>
<accession>A0A6A5W961</accession>
<protein>
    <recommendedName>
        <fullName evidence="5">Ent-kaurene synthase</fullName>
    </recommendedName>
</protein>
<sequence>MNATVWDPEAEAYLRMVFTQQASIGNKGGFPSAFPSTLFETSWVVDTLLDAGFEKDDFLRADLRKLEVALESNLKSEQGIVGFVKCANFLCKTWMSNNGPDKWHTSVHYPMMLIAKALVQFLKVWGKKDLDMELVPKKLISQDVPRTLLDILARTMRLQQADGSWESKREVTAYAILTLAPLLGLPWVDFLKPEGIACMYRGKAYLEDNRHKWRQGEILWIEKTAYSSDNLSHAYCLAASKIVVPMSFTSQTVAGLFPSQLDKKIAKMSGFFAHVLPFSGAPRWKLQLSLLQSAQYAGALKKARHDIFPPMEKASDEKYQEYIPFTWIGCRDFLSTAIPAETLWEMMLVSMFNFQIDAYMETDVWDQYQHRLPELKAFIRSLCTGTSQKRKRTNDDDDGPESAPKKRASRDEASNGSSNGMPNGHANGHANGKAKNALNGSLAEQSLEGGAVRTPPNGSDVKAVLTKFVHFALHHPKVMKSPPAMRSWLAQELQTFLLAHITHMEDCEEMPASSKTANGMVIWQKPRTTFFNWVRTTSADHTSCPYSFVFFLCLIGESGKEIIGNIQQRYALEDACRHLATMCRQYNDFGSVLRDQEEKNLNSVNFPEFDAWNVDGQVMSTKLLSEQRKSDLLAVAEYERRCLARVIEELRETLDPKVMEKLDLFVQVTDLYGQIYVARDIGIRRVEQSQAA</sequence>
<dbReference type="SUPFAM" id="SSF48239">
    <property type="entry name" value="Terpenoid cyclases/Protein prenyltransferases"/>
    <property type="match status" value="1"/>
</dbReference>
<comment type="similarity">
    <text evidence="1">Belongs to the terpene synthase family.</text>
</comment>
<dbReference type="GO" id="GO:0016102">
    <property type="term" value="P:diterpenoid biosynthetic process"/>
    <property type="evidence" value="ECO:0007669"/>
    <property type="project" value="TreeGrafter"/>
</dbReference>
<dbReference type="GO" id="GO:0010333">
    <property type="term" value="F:terpene synthase activity"/>
    <property type="evidence" value="ECO:0007669"/>
    <property type="project" value="InterPro"/>
</dbReference>
<dbReference type="OrthoDB" id="2343925at2759"/>
<reference evidence="3" key="1">
    <citation type="journal article" date="2020" name="Stud. Mycol.">
        <title>101 Dothideomycetes genomes: a test case for predicting lifestyles and emergence of pathogens.</title>
        <authorList>
            <person name="Haridas S."/>
            <person name="Albert R."/>
            <person name="Binder M."/>
            <person name="Bloem J."/>
            <person name="Labutti K."/>
            <person name="Salamov A."/>
            <person name="Andreopoulos B."/>
            <person name="Baker S."/>
            <person name="Barry K."/>
            <person name="Bills G."/>
            <person name="Bluhm B."/>
            <person name="Cannon C."/>
            <person name="Castanera R."/>
            <person name="Culley D."/>
            <person name="Daum C."/>
            <person name="Ezra D."/>
            <person name="Gonzalez J."/>
            <person name="Henrissat B."/>
            <person name="Kuo A."/>
            <person name="Liang C."/>
            <person name="Lipzen A."/>
            <person name="Lutzoni F."/>
            <person name="Magnuson J."/>
            <person name="Mondo S."/>
            <person name="Nolan M."/>
            <person name="Ohm R."/>
            <person name="Pangilinan J."/>
            <person name="Park H.-J."/>
            <person name="Ramirez L."/>
            <person name="Alfaro M."/>
            <person name="Sun H."/>
            <person name="Tritt A."/>
            <person name="Yoshinaga Y."/>
            <person name="Zwiers L.-H."/>
            <person name="Turgeon B."/>
            <person name="Goodwin S."/>
            <person name="Spatafora J."/>
            <person name="Crous P."/>
            <person name="Grigoriev I."/>
        </authorList>
    </citation>
    <scope>NUCLEOTIDE SEQUENCE</scope>
    <source>
        <strain evidence="3">CBS 123094</strain>
    </source>
</reference>
<dbReference type="EMBL" id="ML977668">
    <property type="protein sequence ID" value="KAF1994166.1"/>
    <property type="molecule type" value="Genomic_DNA"/>
</dbReference>
<name>A0A6A5W961_9PLEO</name>
<evidence type="ECO:0000313" key="3">
    <source>
        <dbReference type="EMBL" id="KAF1994166.1"/>
    </source>
</evidence>
<dbReference type="GO" id="GO:0000287">
    <property type="term" value="F:magnesium ion binding"/>
    <property type="evidence" value="ECO:0007669"/>
    <property type="project" value="TreeGrafter"/>
</dbReference>
<evidence type="ECO:0000313" key="4">
    <source>
        <dbReference type="Proteomes" id="UP000799779"/>
    </source>
</evidence>
<dbReference type="PANTHER" id="PTHR31739:SF25">
    <property type="entry name" value="(E,E)-GERANYLLINALOOL SYNTHASE"/>
    <property type="match status" value="1"/>
</dbReference>
<dbReference type="Proteomes" id="UP000799779">
    <property type="component" value="Unassembled WGS sequence"/>
</dbReference>
<evidence type="ECO:0000256" key="1">
    <source>
        <dbReference type="ARBA" id="ARBA00006333"/>
    </source>
</evidence>
<organism evidence="3 4">
    <name type="scientific">Amniculicola lignicola CBS 123094</name>
    <dbReference type="NCBI Taxonomy" id="1392246"/>
    <lineage>
        <taxon>Eukaryota</taxon>
        <taxon>Fungi</taxon>
        <taxon>Dikarya</taxon>
        <taxon>Ascomycota</taxon>
        <taxon>Pezizomycotina</taxon>
        <taxon>Dothideomycetes</taxon>
        <taxon>Pleosporomycetidae</taxon>
        <taxon>Pleosporales</taxon>
        <taxon>Amniculicolaceae</taxon>
        <taxon>Amniculicola</taxon>
    </lineage>
</organism>
<dbReference type="PANTHER" id="PTHR31739">
    <property type="entry name" value="ENT-COPALYL DIPHOSPHATE SYNTHASE, CHLOROPLASTIC"/>
    <property type="match status" value="1"/>
</dbReference>
<feature type="compositionally biased region" description="Low complexity" evidence="2">
    <location>
        <begin position="423"/>
        <end position="435"/>
    </location>
</feature>
<proteinExistence type="inferred from homology"/>
<feature type="region of interest" description="Disordered" evidence="2">
    <location>
        <begin position="386"/>
        <end position="435"/>
    </location>
</feature>
<keyword evidence="4" id="KW-1185">Reference proteome</keyword>
<dbReference type="AlphaFoldDB" id="A0A6A5W961"/>
<evidence type="ECO:0000256" key="2">
    <source>
        <dbReference type="SAM" id="MobiDB-lite"/>
    </source>
</evidence>